<organism evidence="2 3">
    <name type="scientific">Pseudomonas syringae pv. actinidiae</name>
    <dbReference type="NCBI Taxonomy" id="103796"/>
    <lineage>
        <taxon>Bacteria</taxon>
        <taxon>Pseudomonadati</taxon>
        <taxon>Pseudomonadota</taxon>
        <taxon>Gammaproteobacteria</taxon>
        <taxon>Pseudomonadales</taxon>
        <taxon>Pseudomonadaceae</taxon>
        <taxon>Pseudomonas</taxon>
        <taxon>Pseudomonas syringae</taxon>
    </lineage>
</organism>
<dbReference type="AlphaFoldDB" id="A0AAN4TNB9"/>
<evidence type="ECO:0000313" key="2">
    <source>
        <dbReference type="EMBL" id="GBH19725.1"/>
    </source>
</evidence>
<dbReference type="EMBL" id="BGKA01000228">
    <property type="protein sequence ID" value="GBH19725.1"/>
    <property type="molecule type" value="Genomic_DNA"/>
</dbReference>
<feature type="compositionally biased region" description="Polar residues" evidence="1">
    <location>
        <begin position="15"/>
        <end position="32"/>
    </location>
</feature>
<evidence type="ECO:0000313" key="3">
    <source>
        <dbReference type="Proteomes" id="UP000248291"/>
    </source>
</evidence>
<accession>A0AAN4TNB9</accession>
<protein>
    <submittedName>
        <fullName evidence="2">Uncharacterized protein</fullName>
    </submittedName>
</protein>
<sequence>MVAVRMASSDAPGASSRSTNLHTAATLSFGSD</sequence>
<reference evidence="2 3" key="1">
    <citation type="submission" date="2018-04" db="EMBL/GenBank/DDBJ databases">
        <title>Draft genome sequence of Pseudomonas syringae pv. actinidiae biovar 3 strains isolated from kiwifruit in Kagawa prefecture.</title>
        <authorList>
            <person name="Tabuchi M."/>
            <person name="Saito M."/>
            <person name="Fujiwara S."/>
            <person name="Sasa N."/>
            <person name="Akimitsu K."/>
            <person name="Gomi K."/>
            <person name="Konishi-Sugita S."/>
            <person name="Hamano K."/>
            <person name="Kataoka I."/>
        </authorList>
    </citation>
    <scope>NUCLEOTIDE SEQUENCE [LARGE SCALE GENOMIC DNA]</scope>
    <source>
        <strain evidence="2 3">MAFF212211</strain>
    </source>
</reference>
<dbReference type="Proteomes" id="UP000248291">
    <property type="component" value="Unassembled WGS sequence"/>
</dbReference>
<gene>
    <name evidence="2" type="ORF">KPSA3_05739</name>
</gene>
<evidence type="ECO:0000256" key="1">
    <source>
        <dbReference type="SAM" id="MobiDB-lite"/>
    </source>
</evidence>
<comment type="caution">
    <text evidence="2">The sequence shown here is derived from an EMBL/GenBank/DDBJ whole genome shotgun (WGS) entry which is preliminary data.</text>
</comment>
<name>A0AAN4TNB9_PSESF</name>
<feature type="region of interest" description="Disordered" evidence="1">
    <location>
        <begin position="1"/>
        <end position="32"/>
    </location>
</feature>
<proteinExistence type="predicted"/>